<dbReference type="NCBIfam" id="NF033580">
    <property type="entry name" value="transpos_IS5_3"/>
    <property type="match status" value="1"/>
</dbReference>
<evidence type="ECO:0000256" key="1">
    <source>
        <dbReference type="SAM" id="MobiDB-lite"/>
    </source>
</evidence>
<evidence type="ECO:0000259" key="2">
    <source>
        <dbReference type="Pfam" id="PF01609"/>
    </source>
</evidence>
<keyword evidence="5" id="KW-1185">Reference proteome</keyword>
<feature type="region of interest" description="Disordered" evidence="1">
    <location>
        <begin position="84"/>
        <end position="106"/>
    </location>
</feature>
<dbReference type="Pfam" id="PF01609">
    <property type="entry name" value="DDE_Tnp_1"/>
    <property type="match status" value="1"/>
</dbReference>
<dbReference type="AlphaFoldDB" id="A0A077LXB8"/>
<dbReference type="PANTHER" id="PTHR30007:SF1">
    <property type="entry name" value="BLR1914 PROTEIN"/>
    <property type="match status" value="1"/>
</dbReference>
<organism evidence="4 5">
    <name type="scientific">Nostocoides japonicum T1-X7</name>
    <dbReference type="NCBI Taxonomy" id="1194083"/>
    <lineage>
        <taxon>Bacteria</taxon>
        <taxon>Bacillati</taxon>
        <taxon>Actinomycetota</taxon>
        <taxon>Actinomycetes</taxon>
        <taxon>Micrococcales</taxon>
        <taxon>Intrasporangiaceae</taxon>
        <taxon>Nostocoides</taxon>
    </lineage>
</organism>
<evidence type="ECO:0000313" key="5">
    <source>
        <dbReference type="Proteomes" id="UP000035721"/>
    </source>
</evidence>
<dbReference type="STRING" id="1194083.BN12_200028"/>
<proteinExistence type="predicted"/>
<dbReference type="GO" id="GO:0003677">
    <property type="term" value="F:DNA binding"/>
    <property type="evidence" value="ECO:0007669"/>
    <property type="project" value="InterPro"/>
</dbReference>
<comment type="caution">
    <text evidence="4">The sequence shown here is derived from an EMBL/GenBank/DDBJ whole genome shotgun (WGS) entry which is preliminary data.</text>
</comment>
<dbReference type="PANTHER" id="PTHR30007">
    <property type="entry name" value="PHP DOMAIN PROTEIN"/>
    <property type="match status" value="1"/>
</dbReference>
<gene>
    <name evidence="4" type="ORF">BN12_200028</name>
</gene>
<feature type="domain" description="Insertion element IS402-like" evidence="3">
    <location>
        <begin position="2"/>
        <end position="47"/>
    </location>
</feature>
<dbReference type="InterPro" id="IPR025161">
    <property type="entry name" value="IS402-like_dom"/>
</dbReference>
<evidence type="ECO:0000259" key="3">
    <source>
        <dbReference type="Pfam" id="PF13340"/>
    </source>
</evidence>
<dbReference type="Pfam" id="PF13340">
    <property type="entry name" value="DUF4096"/>
    <property type="match status" value="1"/>
</dbReference>
<dbReference type="InterPro" id="IPR002559">
    <property type="entry name" value="Transposase_11"/>
</dbReference>
<reference evidence="4 5" key="1">
    <citation type="journal article" date="2013" name="ISME J.">
        <title>A metabolic model for members of the genus Tetrasphaera involved in enhanced biological phosphorus removal.</title>
        <authorList>
            <person name="Kristiansen R."/>
            <person name="Nguyen H.T.T."/>
            <person name="Saunders A.M."/>
            <person name="Nielsen J.L."/>
            <person name="Wimmer R."/>
            <person name="Le V.Q."/>
            <person name="McIlroy S.J."/>
            <person name="Petrovski S."/>
            <person name="Seviour R.J."/>
            <person name="Calteau A."/>
            <person name="Nielsen K.L."/>
            <person name="Nielsen P.H."/>
        </authorList>
    </citation>
    <scope>NUCLEOTIDE SEQUENCE [LARGE SCALE GENOMIC DNA]</scope>
    <source>
        <strain evidence="4 5">T1-X7</strain>
    </source>
</reference>
<feature type="compositionally biased region" description="Basic and acidic residues" evidence="1">
    <location>
        <begin position="84"/>
        <end position="97"/>
    </location>
</feature>
<evidence type="ECO:0000313" key="4">
    <source>
        <dbReference type="EMBL" id="CCH77532.1"/>
    </source>
</evidence>
<dbReference type="GO" id="GO:0006313">
    <property type="term" value="P:DNA transposition"/>
    <property type="evidence" value="ECO:0007669"/>
    <property type="project" value="InterPro"/>
</dbReference>
<feature type="domain" description="Transposase IS4-like" evidence="2">
    <location>
        <begin position="65"/>
        <end position="237"/>
    </location>
</feature>
<dbReference type="EMBL" id="CAJB01000113">
    <property type="protein sequence ID" value="CCH77532.1"/>
    <property type="molecule type" value="Genomic_DNA"/>
</dbReference>
<name>A0A077LXB8_9MICO</name>
<dbReference type="Proteomes" id="UP000035721">
    <property type="component" value="Unassembled WGS sequence"/>
</dbReference>
<dbReference type="GO" id="GO:0004803">
    <property type="term" value="F:transposase activity"/>
    <property type="evidence" value="ECO:0007669"/>
    <property type="project" value="InterPro"/>
</dbReference>
<protein>
    <submittedName>
        <fullName evidence="4">Transposase</fullName>
    </submittedName>
</protein>
<sequence length="258" mass="28694">MRGLVDGVRRRTRAGCPWRDVPDRYGPWWRVYTLFACWQLLGVWARLEATLRARADATGRLSWQVSIDSTTARAHIHAAGARRDSVGRVVGEPDHHALGRSRGGWGTKTHAAIDQHRGLLAVILTPGQDGDSPQMIPVLEAISIARPGPGRPRQRPDRVLADKAYSSAANRAWLRQHHIAATIPVPADQAGHRRRRGSAGGRPPAFNAETYQDRHAVECGFNHLKHHRAFATRYDKLAVGYTATVHIASIDHWLKRLS</sequence>
<accession>A0A077LXB8</accession>